<evidence type="ECO:0000313" key="1">
    <source>
        <dbReference type="EMBL" id="CAI5724813.1"/>
    </source>
</evidence>
<keyword evidence="2" id="KW-1185">Reference proteome</keyword>
<gene>
    <name evidence="1" type="ORF">PDE001_LOCUS3211</name>
</gene>
<dbReference type="AlphaFoldDB" id="A0AAV0TQU7"/>
<dbReference type="EMBL" id="CANTFM010000540">
    <property type="protein sequence ID" value="CAI5724813.1"/>
    <property type="molecule type" value="Genomic_DNA"/>
</dbReference>
<accession>A0AAV0TQU7</accession>
<name>A0AAV0TQU7_9STRA</name>
<sequence length="96" mass="10094">MLNDENTAHLSILPDCLATAGTQIDGVRQLLERATNPDHITKSAIACPLAFNSALSLKMVASGKKITDVAQLRAINRLEAVVGRVVLVAGGLATRC</sequence>
<proteinExistence type="predicted"/>
<dbReference type="Proteomes" id="UP001162029">
    <property type="component" value="Unassembled WGS sequence"/>
</dbReference>
<organism evidence="1 2">
    <name type="scientific">Peronospora destructor</name>
    <dbReference type="NCBI Taxonomy" id="86335"/>
    <lineage>
        <taxon>Eukaryota</taxon>
        <taxon>Sar</taxon>
        <taxon>Stramenopiles</taxon>
        <taxon>Oomycota</taxon>
        <taxon>Peronosporomycetes</taxon>
        <taxon>Peronosporales</taxon>
        <taxon>Peronosporaceae</taxon>
        <taxon>Peronospora</taxon>
    </lineage>
</organism>
<reference evidence="1" key="1">
    <citation type="submission" date="2022-12" db="EMBL/GenBank/DDBJ databases">
        <authorList>
            <person name="Webb A."/>
        </authorList>
    </citation>
    <scope>NUCLEOTIDE SEQUENCE</scope>
    <source>
        <strain evidence="1">Pd1</strain>
    </source>
</reference>
<comment type="caution">
    <text evidence="1">The sequence shown here is derived from an EMBL/GenBank/DDBJ whole genome shotgun (WGS) entry which is preliminary data.</text>
</comment>
<protein>
    <submittedName>
        <fullName evidence="1">Uncharacterized protein</fullName>
    </submittedName>
</protein>
<evidence type="ECO:0000313" key="2">
    <source>
        <dbReference type="Proteomes" id="UP001162029"/>
    </source>
</evidence>